<sequence length="104" mass="11181">MTIHEPDIAPAPTGDPTIIDTLRNMYAAAMTEADRLASIGGHEREIAQQHLIRAAEADAAAMSARAYAERWRRHLEYELAGPADTTGQIEPPAAGPEPHEPATS</sequence>
<feature type="region of interest" description="Disordered" evidence="1">
    <location>
        <begin position="79"/>
        <end position="104"/>
    </location>
</feature>
<evidence type="ECO:0000256" key="1">
    <source>
        <dbReference type="SAM" id="MobiDB-lite"/>
    </source>
</evidence>
<dbReference type="Proteomes" id="UP000295302">
    <property type="component" value="Unassembled WGS sequence"/>
</dbReference>
<organism evidence="2 3">
    <name type="scientific">Nonomuraea terrae</name>
    <dbReference type="NCBI Taxonomy" id="2530383"/>
    <lineage>
        <taxon>Bacteria</taxon>
        <taxon>Bacillati</taxon>
        <taxon>Actinomycetota</taxon>
        <taxon>Actinomycetes</taxon>
        <taxon>Streptosporangiales</taxon>
        <taxon>Streptosporangiaceae</taxon>
        <taxon>Nonomuraea</taxon>
    </lineage>
</organism>
<gene>
    <name evidence="2" type="ORF">E1286_24135</name>
</gene>
<accession>A0A4R4YLU4</accession>
<protein>
    <submittedName>
        <fullName evidence="2">Uncharacterized protein</fullName>
    </submittedName>
</protein>
<dbReference type="RefSeq" id="WP_132615715.1">
    <property type="nucleotide sequence ID" value="NZ_SMKQ01000079.1"/>
</dbReference>
<evidence type="ECO:0000313" key="2">
    <source>
        <dbReference type="EMBL" id="TDD45410.1"/>
    </source>
</evidence>
<dbReference type="EMBL" id="SMKQ01000079">
    <property type="protein sequence ID" value="TDD45410.1"/>
    <property type="molecule type" value="Genomic_DNA"/>
</dbReference>
<proteinExistence type="predicted"/>
<reference evidence="2 3" key="1">
    <citation type="submission" date="2019-03" db="EMBL/GenBank/DDBJ databases">
        <title>Draft genome sequences of novel Actinobacteria.</title>
        <authorList>
            <person name="Sahin N."/>
            <person name="Ay H."/>
            <person name="Saygin H."/>
        </authorList>
    </citation>
    <scope>NUCLEOTIDE SEQUENCE [LARGE SCALE GENOMIC DNA]</scope>
    <source>
        <strain evidence="2 3">CH32</strain>
    </source>
</reference>
<evidence type="ECO:0000313" key="3">
    <source>
        <dbReference type="Proteomes" id="UP000295302"/>
    </source>
</evidence>
<name>A0A4R4YLU4_9ACTN</name>
<keyword evidence="3" id="KW-1185">Reference proteome</keyword>
<comment type="caution">
    <text evidence="2">The sequence shown here is derived from an EMBL/GenBank/DDBJ whole genome shotgun (WGS) entry which is preliminary data.</text>
</comment>
<dbReference type="AlphaFoldDB" id="A0A4R4YLU4"/>